<reference evidence="12 13" key="1">
    <citation type="journal article" date="2016" name="Mol. Biol. Evol.">
        <title>Comparative Genomics of Early-Diverging Mushroom-Forming Fungi Provides Insights into the Origins of Lignocellulose Decay Capabilities.</title>
        <authorList>
            <person name="Nagy L.G."/>
            <person name="Riley R."/>
            <person name="Tritt A."/>
            <person name="Adam C."/>
            <person name="Daum C."/>
            <person name="Floudas D."/>
            <person name="Sun H."/>
            <person name="Yadav J.S."/>
            <person name="Pangilinan J."/>
            <person name="Larsson K.H."/>
            <person name="Matsuura K."/>
            <person name="Barry K."/>
            <person name="Labutti K."/>
            <person name="Kuo R."/>
            <person name="Ohm R.A."/>
            <person name="Bhattacharya S.S."/>
            <person name="Shirouzu T."/>
            <person name="Yoshinaga Y."/>
            <person name="Martin F.M."/>
            <person name="Grigoriev I.V."/>
            <person name="Hibbett D.S."/>
        </authorList>
    </citation>
    <scope>NUCLEOTIDE SEQUENCE [LARGE SCALE GENOMIC DNA]</scope>
    <source>
        <strain evidence="12 13">93-53</strain>
    </source>
</reference>
<dbReference type="AlphaFoldDB" id="A0A165BCW6"/>
<dbReference type="InParanoid" id="A0A165BCW6"/>
<dbReference type="PANTHER" id="PTHR48022:SF51">
    <property type="entry name" value="ALPHA-GLUCOSIDE TRANSPORTER, PUTATIVE (AFU_ORTHOLOGUE AFUA_6G11920)-RELATED"/>
    <property type="match status" value="1"/>
</dbReference>
<feature type="transmembrane region" description="Helical" evidence="10">
    <location>
        <begin position="233"/>
        <end position="254"/>
    </location>
</feature>
<dbReference type="NCBIfam" id="TIGR00879">
    <property type="entry name" value="SP"/>
    <property type="match status" value="1"/>
</dbReference>
<dbReference type="SUPFAM" id="SSF103473">
    <property type="entry name" value="MFS general substrate transporter"/>
    <property type="match status" value="1"/>
</dbReference>
<dbReference type="OrthoDB" id="6612291at2759"/>
<dbReference type="GO" id="GO:0016020">
    <property type="term" value="C:membrane"/>
    <property type="evidence" value="ECO:0007669"/>
    <property type="project" value="UniProtKB-SubCell"/>
</dbReference>
<feature type="transmembrane region" description="Helical" evidence="10">
    <location>
        <begin position="443"/>
        <end position="465"/>
    </location>
</feature>
<dbReference type="FunFam" id="1.20.1250.20:FF:000078">
    <property type="entry name" value="MFS maltose transporter, putative"/>
    <property type="match status" value="1"/>
</dbReference>
<evidence type="ECO:0000256" key="7">
    <source>
        <dbReference type="ARBA" id="ARBA00049119"/>
    </source>
</evidence>
<feature type="transmembrane region" description="Helical" evidence="10">
    <location>
        <begin position="347"/>
        <end position="369"/>
    </location>
</feature>
<evidence type="ECO:0000256" key="2">
    <source>
        <dbReference type="ARBA" id="ARBA00010992"/>
    </source>
</evidence>
<dbReference type="RefSeq" id="XP_040758506.1">
    <property type="nucleotide sequence ID" value="XM_040905960.1"/>
</dbReference>
<dbReference type="InterPro" id="IPR005828">
    <property type="entry name" value="MFS_sugar_transport-like"/>
</dbReference>
<comment type="subcellular location">
    <subcellularLocation>
        <location evidence="1">Membrane</location>
        <topology evidence="1">Multi-pass membrane protein</topology>
    </subcellularLocation>
</comment>
<dbReference type="PANTHER" id="PTHR48022">
    <property type="entry name" value="PLASTIDIC GLUCOSE TRANSPORTER 4"/>
    <property type="match status" value="1"/>
</dbReference>
<dbReference type="Pfam" id="PF00083">
    <property type="entry name" value="Sugar_tr"/>
    <property type="match status" value="1"/>
</dbReference>
<feature type="transmembrane region" description="Helical" evidence="10">
    <location>
        <begin position="376"/>
        <end position="397"/>
    </location>
</feature>
<accession>A0A165BCW6</accession>
<evidence type="ECO:0000256" key="8">
    <source>
        <dbReference type="RuleBase" id="RU003346"/>
    </source>
</evidence>
<proteinExistence type="inferred from homology"/>
<dbReference type="InterPro" id="IPR003663">
    <property type="entry name" value="Sugar/inositol_transpt"/>
</dbReference>
<feature type="transmembrane region" description="Helical" evidence="10">
    <location>
        <begin position="106"/>
        <end position="126"/>
    </location>
</feature>
<keyword evidence="5 10" id="KW-1133">Transmembrane helix</keyword>
<name>A0A165BCW6_9APHY</name>
<gene>
    <name evidence="12" type="ORF">LAESUDRAFT_687572</name>
</gene>
<feature type="transmembrane region" description="Helical" evidence="10">
    <location>
        <begin position="477"/>
        <end position="496"/>
    </location>
</feature>
<dbReference type="GeneID" id="63822989"/>
<keyword evidence="3 8" id="KW-0813">Transport</keyword>
<dbReference type="InterPro" id="IPR036259">
    <property type="entry name" value="MFS_trans_sf"/>
</dbReference>
<keyword evidence="4 10" id="KW-0812">Transmembrane</keyword>
<dbReference type="InterPro" id="IPR050360">
    <property type="entry name" value="MFS_Sugar_Transporters"/>
</dbReference>
<evidence type="ECO:0000256" key="3">
    <source>
        <dbReference type="ARBA" id="ARBA00022448"/>
    </source>
</evidence>
<sequence length="537" mass="58752">MNNPEKVDPTHVEDAASLDKGQQQFGNLTALAQAAATDKALSPLHAVRVYWQATFWCLFMCMGALLWGYDSQVGGGLLSVPSFRRDFGFFDESSSQYILAARWQSAFNSVSSVGGIFGGLSLGYVSDKLGRRGAVAVCCVVSIVGILIQFFTYPHKNAQLLVGKLVNGYALGMYVSGASSYCSEVSPLALRGITTSSVNLWIDLGQLMSNGVIEGTGEWSSAYAYRLPFALQWIFPVLLLIGLPFAPESPWWLVRKGRKEEAHKILTRLSGGATDVDLQLQQIQETIVLEDSYAANSTYADCFRGVNLTRTIIACMVFVLQQAAGVVFVLGYSTYFFELAGFPDGNAFRLGVGVTGIGVAGNLLTFYTVNRYGRRFIFNWTMLGCTIVLLLIGFLAIPTHNQNAKWAMAAFTLIYNFIYQTGIGPLGYVIFAEVSSAKLRSKTVGIGILVNSLCGMVMNIVIPYLVTPDEANLGGKVGFIFGGLAAIGTVWAYFYIPETKNRTVDELDTMFERRVPPRKFGTYNGEEEDLPQEISEK</sequence>
<organism evidence="12 13">
    <name type="scientific">Laetiporus sulphureus 93-53</name>
    <dbReference type="NCBI Taxonomy" id="1314785"/>
    <lineage>
        <taxon>Eukaryota</taxon>
        <taxon>Fungi</taxon>
        <taxon>Dikarya</taxon>
        <taxon>Basidiomycota</taxon>
        <taxon>Agaricomycotina</taxon>
        <taxon>Agaricomycetes</taxon>
        <taxon>Polyporales</taxon>
        <taxon>Laetiporus</taxon>
    </lineage>
</organism>
<evidence type="ECO:0000256" key="10">
    <source>
        <dbReference type="SAM" id="Phobius"/>
    </source>
</evidence>
<comment type="catalytic activity">
    <reaction evidence="7">
        <text>myo-inositol(out) + H(+)(out) = myo-inositol(in) + H(+)(in)</text>
        <dbReference type="Rhea" id="RHEA:60364"/>
        <dbReference type="ChEBI" id="CHEBI:15378"/>
        <dbReference type="ChEBI" id="CHEBI:17268"/>
    </reaction>
</comment>
<protein>
    <submittedName>
        <fullName evidence="12">Maltose permease</fullName>
    </submittedName>
</protein>
<dbReference type="EMBL" id="KV427677">
    <property type="protein sequence ID" value="KZT00766.1"/>
    <property type="molecule type" value="Genomic_DNA"/>
</dbReference>
<evidence type="ECO:0000256" key="9">
    <source>
        <dbReference type="SAM" id="MobiDB-lite"/>
    </source>
</evidence>
<evidence type="ECO:0000256" key="5">
    <source>
        <dbReference type="ARBA" id="ARBA00022989"/>
    </source>
</evidence>
<feature type="transmembrane region" description="Helical" evidence="10">
    <location>
        <begin position="49"/>
        <end position="69"/>
    </location>
</feature>
<dbReference type="InterPro" id="IPR020846">
    <property type="entry name" value="MFS_dom"/>
</dbReference>
<evidence type="ECO:0000313" key="12">
    <source>
        <dbReference type="EMBL" id="KZT00766.1"/>
    </source>
</evidence>
<evidence type="ECO:0000256" key="1">
    <source>
        <dbReference type="ARBA" id="ARBA00004141"/>
    </source>
</evidence>
<evidence type="ECO:0000256" key="4">
    <source>
        <dbReference type="ARBA" id="ARBA00022692"/>
    </source>
</evidence>
<dbReference type="Gene3D" id="1.20.1250.20">
    <property type="entry name" value="MFS general substrate transporter like domains"/>
    <property type="match status" value="1"/>
</dbReference>
<keyword evidence="13" id="KW-1185">Reference proteome</keyword>
<feature type="transmembrane region" description="Helical" evidence="10">
    <location>
        <begin position="409"/>
        <end position="431"/>
    </location>
</feature>
<dbReference type="Proteomes" id="UP000076871">
    <property type="component" value="Unassembled WGS sequence"/>
</dbReference>
<dbReference type="PROSITE" id="PS50850">
    <property type="entry name" value="MFS"/>
    <property type="match status" value="1"/>
</dbReference>
<feature type="transmembrane region" description="Helical" evidence="10">
    <location>
        <begin position="312"/>
        <end position="335"/>
    </location>
</feature>
<evidence type="ECO:0000313" key="13">
    <source>
        <dbReference type="Proteomes" id="UP000076871"/>
    </source>
</evidence>
<evidence type="ECO:0000256" key="6">
    <source>
        <dbReference type="ARBA" id="ARBA00023136"/>
    </source>
</evidence>
<comment type="similarity">
    <text evidence="2 8">Belongs to the major facilitator superfamily. Sugar transporter (TC 2.A.1.1) family.</text>
</comment>
<feature type="transmembrane region" description="Helical" evidence="10">
    <location>
        <begin position="133"/>
        <end position="153"/>
    </location>
</feature>
<dbReference type="STRING" id="1314785.A0A165BCW6"/>
<feature type="region of interest" description="Disordered" evidence="9">
    <location>
        <begin position="518"/>
        <end position="537"/>
    </location>
</feature>
<evidence type="ECO:0000259" key="11">
    <source>
        <dbReference type="PROSITE" id="PS50850"/>
    </source>
</evidence>
<keyword evidence="6 10" id="KW-0472">Membrane</keyword>
<feature type="domain" description="Major facilitator superfamily (MFS) profile" evidence="11">
    <location>
        <begin position="56"/>
        <end position="500"/>
    </location>
</feature>
<dbReference type="GO" id="GO:0005351">
    <property type="term" value="F:carbohydrate:proton symporter activity"/>
    <property type="evidence" value="ECO:0007669"/>
    <property type="project" value="TreeGrafter"/>
</dbReference>